<evidence type="ECO:0000313" key="5">
    <source>
        <dbReference type="Proteomes" id="UP001172082"/>
    </source>
</evidence>
<evidence type="ECO:0000313" key="4">
    <source>
        <dbReference type="EMBL" id="MDN5203350.1"/>
    </source>
</evidence>
<keyword evidence="2" id="KW-0472">Membrane</keyword>
<keyword evidence="1" id="KW-0175">Coiled coil</keyword>
<accession>A0ABT8KRG1</accession>
<evidence type="ECO:0000259" key="3">
    <source>
        <dbReference type="Pfam" id="PF13185"/>
    </source>
</evidence>
<feature type="transmembrane region" description="Helical" evidence="2">
    <location>
        <begin position="7"/>
        <end position="25"/>
    </location>
</feature>
<organism evidence="4 5">
    <name type="scientific">Splendidivirga corallicola</name>
    <dbReference type="NCBI Taxonomy" id="3051826"/>
    <lineage>
        <taxon>Bacteria</taxon>
        <taxon>Pseudomonadati</taxon>
        <taxon>Bacteroidota</taxon>
        <taxon>Cytophagia</taxon>
        <taxon>Cytophagales</taxon>
        <taxon>Splendidivirgaceae</taxon>
        <taxon>Splendidivirga</taxon>
    </lineage>
</organism>
<keyword evidence="5" id="KW-1185">Reference proteome</keyword>
<feature type="transmembrane region" description="Helical" evidence="2">
    <location>
        <begin position="53"/>
        <end position="73"/>
    </location>
</feature>
<feature type="coiled-coil region" evidence="1">
    <location>
        <begin position="88"/>
        <end position="150"/>
    </location>
</feature>
<dbReference type="SUPFAM" id="SSF55781">
    <property type="entry name" value="GAF domain-like"/>
    <property type="match status" value="1"/>
</dbReference>
<name>A0ABT8KRG1_9BACT</name>
<feature type="domain" description="GAF" evidence="3">
    <location>
        <begin position="133"/>
        <end position="259"/>
    </location>
</feature>
<dbReference type="Pfam" id="PF13185">
    <property type="entry name" value="GAF_2"/>
    <property type="match status" value="1"/>
</dbReference>
<reference evidence="4" key="1">
    <citation type="submission" date="2023-06" db="EMBL/GenBank/DDBJ databases">
        <title>Genomic of Parafulvivirga corallium.</title>
        <authorList>
            <person name="Wang G."/>
        </authorList>
    </citation>
    <scope>NUCLEOTIDE SEQUENCE</scope>
    <source>
        <strain evidence="4">BMA10</strain>
    </source>
</reference>
<dbReference type="RefSeq" id="WP_346753374.1">
    <property type="nucleotide sequence ID" value="NZ_JAUJEA010000007.1"/>
</dbReference>
<protein>
    <submittedName>
        <fullName evidence="4">GAF domain-containing protein</fullName>
    </submittedName>
</protein>
<evidence type="ECO:0000256" key="1">
    <source>
        <dbReference type="SAM" id="Coils"/>
    </source>
</evidence>
<comment type="caution">
    <text evidence="4">The sequence shown here is derived from an EMBL/GenBank/DDBJ whole genome shotgun (WGS) entry which is preliminary data.</text>
</comment>
<keyword evidence="2" id="KW-1133">Transmembrane helix</keyword>
<sequence length="285" mass="31784">MKSGLNKTISVLFIIGIAFSSYFIYKLPTDLINSSHVIDILEMDNVQPVLTRLNILIGVVFLLGVFQVITMYIKKNEIIAAAEPTALHSSNQSKIQEAELEAEDLEVSDIDEDNLEEIIQIIHEKQDHTQQKLEKILQKACNELEAVQGALYLSKKEGKSRFIELETSYAYHTPESQKIRFEYGDGLAGQVAKEGKTVNISKVPEGYITVISGLGNTTPGYLAIVPMKNSNNVIGVVEVASFKEFAKKDIRYLEQVFALATKKVLVKTTETKKVRATKKESETAK</sequence>
<keyword evidence="2" id="KW-0812">Transmembrane</keyword>
<gene>
    <name evidence="4" type="ORF">QQ008_18330</name>
</gene>
<dbReference type="Gene3D" id="3.30.450.40">
    <property type="match status" value="1"/>
</dbReference>
<dbReference type="EMBL" id="JAUJEA010000007">
    <property type="protein sequence ID" value="MDN5203350.1"/>
    <property type="molecule type" value="Genomic_DNA"/>
</dbReference>
<dbReference type="InterPro" id="IPR029016">
    <property type="entry name" value="GAF-like_dom_sf"/>
</dbReference>
<proteinExistence type="predicted"/>
<dbReference type="InterPro" id="IPR003018">
    <property type="entry name" value="GAF"/>
</dbReference>
<dbReference type="Proteomes" id="UP001172082">
    <property type="component" value="Unassembled WGS sequence"/>
</dbReference>
<evidence type="ECO:0000256" key="2">
    <source>
        <dbReference type="SAM" id="Phobius"/>
    </source>
</evidence>